<accession>A0A1E5GJT0</accession>
<dbReference type="AlphaFoldDB" id="A0A1E5GJT0"/>
<dbReference type="EMBL" id="MIJY01000023">
    <property type="protein sequence ID" value="OEG12937.1"/>
    <property type="molecule type" value="Genomic_DNA"/>
</dbReference>
<sequence length="443" mass="52726">MKKTEKIYMVAQRAARSLQEMKQDIFDWLSFLRILTTPENYRFGDEEVQRFDFTTITKQIQHLTEAEELWIKVKGQGGESQLHISKLTLQDRTILDKDLFFAYQNMIEDYFDTRMTKNGIYGYIRSLDEYLYSNVELIEKRTFETANESAVLPKRYNRNKEIIVDCNQFAGYDIFFKGLCLTSCWKMYYSELFYQIIPKPIFLEVQQIQSVVELTNGVVKITLFNNPLNWDLPINQKYQRLYRDQLGYDQLAWNNGTGVLRPPYIEYAFVENTIQTVQYQNSYFQPVEKKDATYFVTRSYDSIHDKYVENRTKGILNAQAYFPWIDEKSRKMMNYRVLNPQMAIDGGLSAYEFYIRQFLEIEILDQKYDEFVSVLRFYLPQEAIKEIPLDALYDKLDDVNISNLKQKESSTRFDLQKAKNHLRVVFLDYSYLESVNQTIDVSE</sequence>
<dbReference type="Proteomes" id="UP000095094">
    <property type="component" value="Unassembled WGS sequence"/>
</dbReference>
<reference evidence="2" key="1">
    <citation type="submission" date="2016-09" db="EMBL/GenBank/DDBJ databases">
        <authorList>
            <person name="Gulvik C.A."/>
        </authorList>
    </citation>
    <scope>NUCLEOTIDE SEQUENCE [LARGE SCALE GENOMIC DNA]</scope>
    <source>
        <strain evidence="2">LMG 8895</strain>
    </source>
</reference>
<dbReference type="PATRIC" id="fig|332950.4.peg.2454"/>
<evidence type="ECO:0000313" key="2">
    <source>
        <dbReference type="Proteomes" id="UP000095094"/>
    </source>
</evidence>
<dbReference type="OrthoDB" id="2188649at2"/>
<proteinExistence type="predicted"/>
<organism evidence="1 2">
    <name type="scientific">Enterococcus termitis</name>
    <dbReference type="NCBI Taxonomy" id="332950"/>
    <lineage>
        <taxon>Bacteria</taxon>
        <taxon>Bacillati</taxon>
        <taxon>Bacillota</taxon>
        <taxon>Bacilli</taxon>
        <taxon>Lactobacillales</taxon>
        <taxon>Enterococcaceae</taxon>
        <taxon>Enterococcus</taxon>
    </lineage>
</organism>
<evidence type="ECO:0000313" key="1">
    <source>
        <dbReference type="EMBL" id="OEG12937.1"/>
    </source>
</evidence>
<name>A0A1E5GJT0_9ENTE</name>
<protein>
    <submittedName>
        <fullName evidence="1">Uncharacterized protein</fullName>
    </submittedName>
</protein>
<keyword evidence="2" id="KW-1185">Reference proteome</keyword>
<comment type="caution">
    <text evidence="1">The sequence shown here is derived from an EMBL/GenBank/DDBJ whole genome shotgun (WGS) entry which is preliminary data.</text>
</comment>
<gene>
    <name evidence="1" type="ORF">BCR25_05460</name>
</gene>
<dbReference type="RefSeq" id="WP_069663637.1">
    <property type="nucleotide sequence ID" value="NZ_JBHUJJ010000001.1"/>
</dbReference>